<name>A0A344L4C1_9PSEU</name>
<evidence type="ECO:0000256" key="1">
    <source>
        <dbReference type="ARBA" id="ARBA00023002"/>
    </source>
</evidence>
<dbReference type="InterPro" id="IPR016161">
    <property type="entry name" value="Ald_DH/histidinol_DH"/>
</dbReference>
<accession>A0A344L4C1</accession>
<dbReference type="InterPro" id="IPR016163">
    <property type="entry name" value="Ald_DH_C"/>
</dbReference>
<dbReference type="CDD" id="cd07129">
    <property type="entry name" value="ALDH_KGSADH"/>
    <property type="match status" value="1"/>
</dbReference>
<dbReference type="InterPro" id="IPR015590">
    <property type="entry name" value="Aldehyde_DH_dom"/>
</dbReference>
<proteinExistence type="predicted"/>
<dbReference type="PANTHER" id="PTHR43353">
    <property type="entry name" value="SUCCINATE-SEMIALDEHYDE DEHYDROGENASE, MITOCHONDRIAL"/>
    <property type="match status" value="1"/>
</dbReference>
<dbReference type="Gene3D" id="3.40.309.10">
    <property type="entry name" value="Aldehyde Dehydrogenase, Chain A, domain 2"/>
    <property type="match status" value="1"/>
</dbReference>
<dbReference type="GO" id="GO:0016620">
    <property type="term" value="F:oxidoreductase activity, acting on the aldehyde or oxo group of donors, NAD or NADP as acceptor"/>
    <property type="evidence" value="ECO:0007669"/>
    <property type="project" value="InterPro"/>
</dbReference>
<keyword evidence="1" id="KW-0560">Oxidoreductase</keyword>
<sequence>MSADMLRAATVAARELADWPPGRLATAMNLVADALAAAGDKLVPIAARESHLPVPRLEGELARTVFQFRLLAGEVTGDAYREPVVDHADPDWPAGGRPDLRRLLRPIGPVLVFGASNFPFAFSVAGGDTASALAAGCPVIHKGHPGHPELAEATAAVVSGALSRAGAPEGTFALLRGEEAARSALQAPEVKAAAFTGSPAGGRALYALAASRPDPIPFYAEMGSVNPVFVTPGAAARRQAEIAAGYTDSYLLGAGQFCTKPGVLFYPADAMPAFESLVADRIRERAAAELLNERISAAHAHRRAELAAHPAIRVVEPGGDTADGPRPALLATTLDQVRADAETLLAECFGPTSLLVSYDGEHELLAAARLFTGELTATVHGETAEQVARPLVRRLAEFAGRVVWNGWPTGVAVTRAQHHGGPAPAATGTFTSVGTAAIRRFQRPVAYQDLPGELLPEPLREGDHG</sequence>
<dbReference type="KEGG" id="aab:A4R43_10370"/>
<dbReference type="Gene3D" id="3.40.605.10">
    <property type="entry name" value="Aldehyde Dehydrogenase, Chain A, domain 1"/>
    <property type="match status" value="1"/>
</dbReference>
<dbReference type="PANTHER" id="PTHR43353:SF3">
    <property type="entry name" value="ALDEHYDE DEHYDROGENASE-RELATED"/>
    <property type="match status" value="1"/>
</dbReference>
<dbReference type="SUPFAM" id="SSF53720">
    <property type="entry name" value="ALDH-like"/>
    <property type="match status" value="1"/>
</dbReference>
<dbReference type="Pfam" id="PF00171">
    <property type="entry name" value="Aldedh"/>
    <property type="match status" value="1"/>
</dbReference>
<protein>
    <submittedName>
        <fullName evidence="3">Aldehyde dehydrogenase</fullName>
    </submittedName>
</protein>
<evidence type="ECO:0000313" key="3">
    <source>
        <dbReference type="EMBL" id="AXB42895.1"/>
    </source>
</evidence>
<dbReference type="InterPro" id="IPR050740">
    <property type="entry name" value="Aldehyde_DH_Superfamily"/>
</dbReference>
<dbReference type="RefSeq" id="WP_113692147.1">
    <property type="nucleotide sequence ID" value="NZ_CP015163.1"/>
</dbReference>
<feature type="domain" description="Aldehyde dehydrogenase" evidence="2">
    <location>
        <begin position="5"/>
        <end position="428"/>
    </location>
</feature>
<reference evidence="3 4" key="1">
    <citation type="submission" date="2016-04" db="EMBL/GenBank/DDBJ databases">
        <title>Complete genome sequence and analysis of deep-sea sediment isolate, Amycolatopsis sp. WP1.</title>
        <authorList>
            <person name="Wang H."/>
            <person name="Chen S."/>
            <person name="Wu Q."/>
        </authorList>
    </citation>
    <scope>NUCLEOTIDE SEQUENCE [LARGE SCALE GENOMIC DNA]</scope>
    <source>
        <strain evidence="3 4">WP1</strain>
    </source>
</reference>
<evidence type="ECO:0000313" key="4">
    <source>
        <dbReference type="Proteomes" id="UP000250434"/>
    </source>
</evidence>
<gene>
    <name evidence="3" type="ORF">A4R43_10370</name>
</gene>
<dbReference type="EMBL" id="CP015163">
    <property type="protein sequence ID" value="AXB42895.1"/>
    <property type="molecule type" value="Genomic_DNA"/>
</dbReference>
<dbReference type="Proteomes" id="UP000250434">
    <property type="component" value="Chromosome"/>
</dbReference>
<dbReference type="InterPro" id="IPR016162">
    <property type="entry name" value="Ald_DH_N"/>
</dbReference>
<dbReference type="AlphaFoldDB" id="A0A344L4C1"/>
<evidence type="ECO:0000259" key="2">
    <source>
        <dbReference type="Pfam" id="PF00171"/>
    </source>
</evidence>
<dbReference type="OrthoDB" id="9770537at2"/>
<dbReference type="InterPro" id="IPR044151">
    <property type="entry name" value="ALDH_KGSADH"/>
</dbReference>
<organism evidence="3 4">
    <name type="scientific">Amycolatopsis albispora</name>
    <dbReference type="NCBI Taxonomy" id="1804986"/>
    <lineage>
        <taxon>Bacteria</taxon>
        <taxon>Bacillati</taxon>
        <taxon>Actinomycetota</taxon>
        <taxon>Actinomycetes</taxon>
        <taxon>Pseudonocardiales</taxon>
        <taxon>Pseudonocardiaceae</taxon>
        <taxon>Amycolatopsis</taxon>
    </lineage>
</organism>
<keyword evidence="4" id="KW-1185">Reference proteome</keyword>